<comment type="function">
    <text evidence="8">Part of a membrane-bound complex that couples electron transfer with translocation of ions across the membrane.</text>
</comment>
<protein>
    <recommendedName>
        <fullName evidence="8">Ion-translocating oxidoreductase complex subunit E</fullName>
        <ecNumber evidence="8">7.-.-.-</ecNumber>
    </recommendedName>
    <alternativeName>
        <fullName evidence="8">Rnf electron transport complex subunit E</fullName>
    </alternativeName>
</protein>
<evidence type="ECO:0000313" key="9">
    <source>
        <dbReference type="EMBL" id="PIW67014.1"/>
    </source>
</evidence>
<dbReference type="PIRSF" id="PIRSF006102">
    <property type="entry name" value="NQR_DE"/>
    <property type="match status" value="1"/>
</dbReference>
<feature type="transmembrane region" description="Helical" evidence="8">
    <location>
        <begin position="73"/>
        <end position="93"/>
    </location>
</feature>
<keyword evidence="4 8" id="KW-1278">Translocase</keyword>
<keyword evidence="5 8" id="KW-0249">Electron transport</keyword>
<proteinExistence type="inferred from homology"/>
<dbReference type="PANTHER" id="PTHR30586">
    <property type="entry name" value="ELECTRON TRANSPORT COMPLEX PROTEIN RNFE"/>
    <property type="match status" value="1"/>
</dbReference>
<evidence type="ECO:0000256" key="4">
    <source>
        <dbReference type="ARBA" id="ARBA00022967"/>
    </source>
</evidence>
<evidence type="ECO:0000256" key="5">
    <source>
        <dbReference type="ARBA" id="ARBA00022982"/>
    </source>
</evidence>
<dbReference type="NCBIfam" id="NF009070">
    <property type="entry name" value="PRK12405.1"/>
    <property type="match status" value="1"/>
</dbReference>
<keyword evidence="8" id="KW-1003">Cell membrane</keyword>
<sequence>MKLNNFWLEFKKGIIVENPTFALVLGLCPTLAVSNTVQNALGMGIAATFVLLGSNMIISALRRFLPPAIRIPCYIVIIAAFVTMVELFMKAYLPALDKALGIFVPLIVVNCIVLGRAEAFANKNKVIDSIADALGIGAGFTLALIIIATIRESLGAGLGVLMMIMAPGALLTLGFLIGAVNWYRIIKKKRALELGCASCAKCKE</sequence>
<dbReference type="HAMAP" id="MF_00478">
    <property type="entry name" value="RsxE_RnfE"/>
    <property type="match status" value="1"/>
</dbReference>
<gene>
    <name evidence="8" type="primary">rnfE</name>
    <name evidence="9" type="ORF">COW11_00285</name>
</gene>
<dbReference type="InterPro" id="IPR010968">
    <property type="entry name" value="RnfE"/>
</dbReference>
<dbReference type="GO" id="GO:0005886">
    <property type="term" value="C:plasma membrane"/>
    <property type="evidence" value="ECO:0007669"/>
    <property type="project" value="UniProtKB-SubCell"/>
</dbReference>
<dbReference type="Proteomes" id="UP000231267">
    <property type="component" value="Unassembled WGS sequence"/>
</dbReference>
<keyword evidence="3 8" id="KW-0812">Transmembrane</keyword>
<feature type="transmembrane region" description="Helical" evidence="8">
    <location>
        <begin position="129"/>
        <end position="150"/>
    </location>
</feature>
<dbReference type="NCBIfam" id="TIGR01948">
    <property type="entry name" value="rnfE"/>
    <property type="match status" value="1"/>
</dbReference>
<accession>A0A2J0LJH8</accession>
<keyword evidence="2 8" id="KW-0813">Transport</keyword>
<keyword evidence="7 8" id="KW-0472">Membrane</keyword>
<feature type="transmembrane region" description="Helical" evidence="8">
    <location>
        <begin position="99"/>
        <end position="117"/>
    </location>
</feature>
<evidence type="ECO:0000313" key="10">
    <source>
        <dbReference type="Proteomes" id="UP000231267"/>
    </source>
</evidence>
<comment type="caution">
    <text evidence="9">The sequence shown here is derived from an EMBL/GenBank/DDBJ whole genome shotgun (WGS) entry which is preliminary data.</text>
</comment>
<name>A0A2J0LJH8_9BACT</name>
<organism evidence="9 10">
    <name type="scientific">Candidatus Taenaricola geysiri</name>
    <dbReference type="NCBI Taxonomy" id="1974752"/>
    <lineage>
        <taxon>Bacteria</taxon>
        <taxon>Pseudomonadati</taxon>
        <taxon>Candidatus Omnitrophota</taxon>
        <taxon>Candidatus Taenaricola</taxon>
    </lineage>
</organism>
<evidence type="ECO:0000256" key="7">
    <source>
        <dbReference type="ARBA" id="ARBA00023136"/>
    </source>
</evidence>
<evidence type="ECO:0000256" key="8">
    <source>
        <dbReference type="HAMAP-Rule" id="MF_00478"/>
    </source>
</evidence>
<dbReference type="GO" id="GO:0012505">
    <property type="term" value="C:endomembrane system"/>
    <property type="evidence" value="ECO:0007669"/>
    <property type="project" value="UniProtKB-SubCell"/>
</dbReference>
<feature type="transmembrane region" description="Helical" evidence="8">
    <location>
        <begin position="156"/>
        <end position="183"/>
    </location>
</feature>
<dbReference type="EC" id="7.-.-.-" evidence="8"/>
<comment type="subcellular location">
    <subcellularLocation>
        <location evidence="8">Cell membrane</location>
        <topology evidence="8">Multi-pass membrane protein</topology>
    </subcellularLocation>
    <subcellularLocation>
        <location evidence="1">Endomembrane system</location>
        <topology evidence="1">Multi-pass membrane protein</topology>
    </subcellularLocation>
</comment>
<evidence type="ECO:0000256" key="2">
    <source>
        <dbReference type="ARBA" id="ARBA00022448"/>
    </source>
</evidence>
<dbReference type="InterPro" id="IPR003667">
    <property type="entry name" value="NqrDE/RnfAE"/>
</dbReference>
<comment type="subunit">
    <text evidence="8">The complex is composed of six subunits: RnfA, RnfB, RnfC, RnfD, RnfE and RnfG.</text>
</comment>
<evidence type="ECO:0000256" key="6">
    <source>
        <dbReference type="ARBA" id="ARBA00022989"/>
    </source>
</evidence>
<dbReference type="Pfam" id="PF02508">
    <property type="entry name" value="Rnf-Nqr"/>
    <property type="match status" value="1"/>
</dbReference>
<dbReference type="EMBL" id="PFGP01000006">
    <property type="protein sequence ID" value="PIW67014.1"/>
    <property type="molecule type" value="Genomic_DNA"/>
</dbReference>
<reference evidence="9 10" key="1">
    <citation type="submission" date="2017-09" db="EMBL/GenBank/DDBJ databases">
        <title>Depth-based differentiation of microbial function through sediment-hosted aquifers and enrichment of novel symbionts in the deep terrestrial subsurface.</title>
        <authorList>
            <person name="Probst A.J."/>
            <person name="Ladd B."/>
            <person name="Jarett J.K."/>
            <person name="Geller-Mcgrath D.E."/>
            <person name="Sieber C.M."/>
            <person name="Emerson J.B."/>
            <person name="Anantharaman K."/>
            <person name="Thomas B.C."/>
            <person name="Malmstrom R."/>
            <person name="Stieglmeier M."/>
            <person name="Klingl A."/>
            <person name="Woyke T."/>
            <person name="Ryan C.M."/>
            <person name="Banfield J.F."/>
        </authorList>
    </citation>
    <scope>NUCLEOTIDE SEQUENCE [LARGE SCALE GENOMIC DNA]</scope>
    <source>
        <strain evidence="9">CG12_big_fil_rev_8_21_14_0_65_43_15</strain>
    </source>
</reference>
<dbReference type="AlphaFoldDB" id="A0A2J0LJH8"/>
<dbReference type="GO" id="GO:0022900">
    <property type="term" value="P:electron transport chain"/>
    <property type="evidence" value="ECO:0007669"/>
    <property type="project" value="UniProtKB-UniRule"/>
</dbReference>
<evidence type="ECO:0000256" key="3">
    <source>
        <dbReference type="ARBA" id="ARBA00022692"/>
    </source>
</evidence>
<dbReference type="PANTHER" id="PTHR30586:SF0">
    <property type="entry name" value="ION-TRANSLOCATING OXIDOREDUCTASE COMPLEX SUBUNIT E"/>
    <property type="match status" value="1"/>
</dbReference>
<keyword evidence="6 8" id="KW-1133">Transmembrane helix</keyword>
<feature type="transmembrane region" description="Helical" evidence="8">
    <location>
        <begin position="42"/>
        <end position="61"/>
    </location>
</feature>
<evidence type="ECO:0000256" key="1">
    <source>
        <dbReference type="ARBA" id="ARBA00004127"/>
    </source>
</evidence>
<comment type="similarity">
    <text evidence="8">Belongs to the NqrDE/RnfAE family.</text>
</comment>